<comment type="caution">
    <text evidence="2">The sequence shown here is derived from an EMBL/GenBank/DDBJ whole genome shotgun (WGS) entry which is preliminary data.</text>
</comment>
<organism evidence="2 3">
    <name type="scientific">Oscillibacter valericigenes</name>
    <dbReference type="NCBI Taxonomy" id="351091"/>
    <lineage>
        <taxon>Bacteria</taxon>
        <taxon>Bacillati</taxon>
        <taxon>Bacillota</taxon>
        <taxon>Clostridia</taxon>
        <taxon>Eubacteriales</taxon>
        <taxon>Oscillospiraceae</taxon>
        <taxon>Oscillibacter</taxon>
    </lineage>
</organism>
<proteinExistence type="predicted"/>
<keyword evidence="3" id="KW-1185">Reference proteome</keyword>
<evidence type="ECO:0000256" key="1">
    <source>
        <dbReference type="SAM" id="Phobius"/>
    </source>
</evidence>
<accession>A0ABS2FTT1</accession>
<reference evidence="2 3" key="1">
    <citation type="journal article" date="2021" name="Sci. Rep.">
        <title>The distribution of antibiotic resistance genes in chicken gut microbiota commensals.</title>
        <authorList>
            <person name="Juricova H."/>
            <person name="Matiasovicova J."/>
            <person name="Kubasova T."/>
            <person name="Cejkova D."/>
            <person name="Rychlik I."/>
        </authorList>
    </citation>
    <scope>NUCLEOTIDE SEQUENCE [LARGE SCALE GENOMIC DNA]</scope>
    <source>
        <strain evidence="2 3">An411</strain>
    </source>
</reference>
<feature type="transmembrane region" description="Helical" evidence="1">
    <location>
        <begin position="43"/>
        <end position="60"/>
    </location>
</feature>
<dbReference type="RefSeq" id="WP_204803033.1">
    <property type="nucleotide sequence ID" value="NZ_JACSNS010000002.1"/>
</dbReference>
<dbReference type="InterPro" id="IPR007211">
    <property type="entry name" value="DUF378"/>
</dbReference>
<dbReference type="EMBL" id="JACSNX010000004">
    <property type="protein sequence ID" value="MBM6850733.1"/>
    <property type="molecule type" value="Genomic_DNA"/>
</dbReference>
<dbReference type="PANTHER" id="PTHR37304:SF1">
    <property type="entry name" value="MEMBRANE PROTEIN"/>
    <property type="match status" value="1"/>
</dbReference>
<sequence length="74" mass="7881">MVIDKIALVLAIIGALNWGAIGLFGFDAVAFFCGGQMAILSRIIYALVGLAGLWCITLLFRSSDEETGHARHTA</sequence>
<feature type="transmembrane region" description="Helical" evidence="1">
    <location>
        <begin position="6"/>
        <end position="31"/>
    </location>
</feature>
<dbReference type="Pfam" id="PF04070">
    <property type="entry name" value="DUF378"/>
    <property type="match status" value="1"/>
</dbReference>
<protein>
    <submittedName>
        <fullName evidence="2">DUF378 domain-containing protein</fullName>
    </submittedName>
</protein>
<keyword evidence="1" id="KW-0812">Transmembrane</keyword>
<dbReference type="PANTHER" id="PTHR37304">
    <property type="entry name" value="MEMBRANE PROTEIN-RELATED"/>
    <property type="match status" value="1"/>
</dbReference>
<dbReference type="Proteomes" id="UP000719500">
    <property type="component" value="Unassembled WGS sequence"/>
</dbReference>
<gene>
    <name evidence="2" type="ORF">H9X91_04685</name>
</gene>
<keyword evidence="1" id="KW-0472">Membrane</keyword>
<evidence type="ECO:0000313" key="2">
    <source>
        <dbReference type="EMBL" id="MBM6850733.1"/>
    </source>
</evidence>
<name>A0ABS2FTT1_9FIRM</name>
<keyword evidence="1" id="KW-1133">Transmembrane helix</keyword>
<evidence type="ECO:0000313" key="3">
    <source>
        <dbReference type="Proteomes" id="UP000719500"/>
    </source>
</evidence>